<feature type="region of interest" description="Disordered" evidence="6">
    <location>
        <begin position="466"/>
        <end position="514"/>
    </location>
</feature>
<gene>
    <name evidence="8" type="ORF">D8674_023297</name>
</gene>
<comment type="caution">
    <text evidence="8">The sequence shown here is derived from an EMBL/GenBank/DDBJ whole genome shotgun (WGS) entry which is preliminary data.</text>
</comment>
<dbReference type="InterPro" id="IPR044837">
    <property type="entry name" value="REM16-like"/>
</dbReference>
<dbReference type="Pfam" id="PF02362">
    <property type="entry name" value="B3"/>
    <property type="match status" value="1"/>
</dbReference>
<organism evidence="8 9">
    <name type="scientific">Pyrus ussuriensis x Pyrus communis</name>
    <dbReference type="NCBI Taxonomy" id="2448454"/>
    <lineage>
        <taxon>Eukaryota</taxon>
        <taxon>Viridiplantae</taxon>
        <taxon>Streptophyta</taxon>
        <taxon>Embryophyta</taxon>
        <taxon>Tracheophyta</taxon>
        <taxon>Spermatophyta</taxon>
        <taxon>Magnoliopsida</taxon>
        <taxon>eudicotyledons</taxon>
        <taxon>Gunneridae</taxon>
        <taxon>Pentapetalae</taxon>
        <taxon>rosids</taxon>
        <taxon>fabids</taxon>
        <taxon>Rosales</taxon>
        <taxon>Rosaceae</taxon>
        <taxon>Amygdaloideae</taxon>
        <taxon>Maleae</taxon>
        <taxon>Pyrus</taxon>
    </lineage>
</organism>
<dbReference type="GO" id="GO:0003677">
    <property type="term" value="F:DNA binding"/>
    <property type="evidence" value="ECO:0007669"/>
    <property type="project" value="UniProtKB-KW"/>
</dbReference>
<dbReference type="Gene3D" id="2.40.330.10">
    <property type="entry name" value="DNA-binding pseudobarrel domain"/>
    <property type="match status" value="1"/>
</dbReference>
<reference evidence="9" key="2">
    <citation type="submission" date="2019-10" db="EMBL/GenBank/DDBJ databases">
        <title>A de novo genome assembly of a pear dwarfing rootstock.</title>
        <authorList>
            <person name="Wang F."/>
            <person name="Wang J."/>
            <person name="Li S."/>
            <person name="Zhang Y."/>
            <person name="Fang M."/>
            <person name="Ma L."/>
            <person name="Zhao Y."/>
            <person name="Jiang S."/>
        </authorList>
    </citation>
    <scope>NUCLEOTIDE SEQUENCE [LARGE SCALE GENOMIC DNA]</scope>
</reference>
<feature type="region of interest" description="Disordered" evidence="6">
    <location>
        <begin position="256"/>
        <end position="450"/>
    </location>
</feature>
<keyword evidence="3" id="KW-0238">DNA-binding</keyword>
<feature type="domain" description="TF-B3" evidence="7">
    <location>
        <begin position="141"/>
        <end position="232"/>
    </location>
</feature>
<dbReference type="SUPFAM" id="SSF101936">
    <property type="entry name" value="DNA-binding pseudobarrel domain"/>
    <property type="match status" value="1"/>
</dbReference>
<dbReference type="Proteomes" id="UP000327157">
    <property type="component" value="Chromosome 3"/>
</dbReference>
<protein>
    <submittedName>
        <fullName evidence="8">B3 domain-containing protein</fullName>
    </submittedName>
</protein>
<evidence type="ECO:0000256" key="4">
    <source>
        <dbReference type="ARBA" id="ARBA00023163"/>
    </source>
</evidence>
<dbReference type="AlphaFoldDB" id="A0A5N5GMG1"/>
<dbReference type="GO" id="GO:0005634">
    <property type="term" value="C:nucleus"/>
    <property type="evidence" value="ECO:0007669"/>
    <property type="project" value="UniProtKB-SubCell"/>
</dbReference>
<keyword evidence="9" id="KW-1185">Reference proteome</keyword>
<dbReference type="PROSITE" id="PS50863">
    <property type="entry name" value="B3"/>
    <property type="match status" value="1"/>
</dbReference>
<evidence type="ECO:0000256" key="5">
    <source>
        <dbReference type="ARBA" id="ARBA00023242"/>
    </source>
</evidence>
<evidence type="ECO:0000256" key="6">
    <source>
        <dbReference type="SAM" id="MobiDB-lite"/>
    </source>
</evidence>
<dbReference type="InterPro" id="IPR015300">
    <property type="entry name" value="DNA-bd_pseudobarrel_sf"/>
</dbReference>
<keyword evidence="2" id="KW-0805">Transcription regulation</keyword>
<dbReference type="CDD" id="cd10017">
    <property type="entry name" value="B3_DNA"/>
    <property type="match status" value="1"/>
</dbReference>
<evidence type="ECO:0000259" key="7">
    <source>
        <dbReference type="PROSITE" id="PS50863"/>
    </source>
</evidence>
<feature type="compositionally biased region" description="Polar residues" evidence="6">
    <location>
        <begin position="332"/>
        <end position="341"/>
    </location>
</feature>
<sequence length="533" mass="59913">MVAIAATTYEEARNQRLEENKRKFQDLGISSISKTLTHLTASPNKTQHRVSKPKARNACLDIEPRRSSRQRNTVQTYRDEVDIDLSPVRKRSRSRSSSSFCGSYLARPMEEVRLCSYEERQAALKAAEKLLENLQTDNPSFVKTMVRSHVYSCFWLGLPTRFCDEYLPKTGSDMVLEDEHGKEYDAVYIGSRTGLSGGWRAFALEHKLDDGDALVFELTEPTRFKIYIVKVSSMSSIKSIVDKEDSPSAENTLKTAVKPNSESTQKRRTKRGSVSEIDDSQPSPGSESDQRRRSKRGIVPPTDDAKVPTDLESNQIRRSKRGAAPVADDSKTNFNSESNQLRRSRRGTVPAMDDTKASPDLGSDQKRRSKRGTVPAMDDTKASPDLGSDQKRRSKRGTVPAMDDTRASPDLGSDQKRRSKRGVVPEMDGLETSPKLSTESPKGCETKQEVSAMKVDEVAPKQVRKKAKANRVRVTESPEGCEFKPEKTEEKPEVPENKPEVEEKNARAEDENECVAKKPRKKVVKQRLFRKRA</sequence>
<accession>A0A5N5GMG1</accession>
<keyword evidence="4" id="KW-0804">Transcription</keyword>
<dbReference type="OrthoDB" id="1909330at2759"/>
<name>A0A5N5GMG1_9ROSA</name>
<evidence type="ECO:0000256" key="2">
    <source>
        <dbReference type="ARBA" id="ARBA00023015"/>
    </source>
</evidence>
<evidence type="ECO:0000313" key="8">
    <source>
        <dbReference type="EMBL" id="KAB2616709.1"/>
    </source>
</evidence>
<reference evidence="8 9" key="1">
    <citation type="submission" date="2019-09" db="EMBL/GenBank/DDBJ databases">
        <authorList>
            <person name="Ou C."/>
        </authorList>
    </citation>
    <scope>NUCLEOTIDE SEQUENCE [LARGE SCALE GENOMIC DNA]</scope>
    <source>
        <strain evidence="8">S2</strain>
        <tissue evidence="8">Leaf</tissue>
    </source>
</reference>
<reference evidence="8 9" key="3">
    <citation type="submission" date="2019-11" db="EMBL/GenBank/DDBJ databases">
        <title>A de novo genome assembly of a pear dwarfing rootstock.</title>
        <authorList>
            <person name="Wang F."/>
            <person name="Wang J."/>
            <person name="Li S."/>
            <person name="Zhang Y."/>
            <person name="Fang M."/>
            <person name="Ma L."/>
            <person name="Zhao Y."/>
            <person name="Jiang S."/>
        </authorList>
    </citation>
    <scope>NUCLEOTIDE SEQUENCE [LARGE SCALE GENOMIC DNA]</scope>
    <source>
        <strain evidence="8">S2</strain>
        <tissue evidence="8">Leaf</tissue>
    </source>
</reference>
<dbReference type="PANTHER" id="PTHR31391">
    <property type="entry name" value="B3 DOMAIN-CONTAINING PROTEIN OS11G0197600-RELATED"/>
    <property type="match status" value="1"/>
</dbReference>
<evidence type="ECO:0000256" key="1">
    <source>
        <dbReference type="ARBA" id="ARBA00004123"/>
    </source>
</evidence>
<dbReference type="PANTHER" id="PTHR31391:SF3">
    <property type="entry name" value="B3 DOMAIN-CONTAINING PROTEIN OS05G0481400"/>
    <property type="match status" value="1"/>
</dbReference>
<dbReference type="EMBL" id="SMOL01000402">
    <property type="protein sequence ID" value="KAB2616709.1"/>
    <property type="molecule type" value="Genomic_DNA"/>
</dbReference>
<dbReference type="InterPro" id="IPR003340">
    <property type="entry name" value="B3_DNA-bd"/>
</dbReference>
<evidence type="ECO:0000313" key="9">
    <source>
        <dbReference type="Proteomes" id="UP000327157"/>
    </source>
</evidence>
<keyword evidence="5" id="KW-0539">Nucleus</keyword>
<evidence type="ECO:0000256" key="3">
    <source>
        <dbReference type="ARBA" id="ARBA00023125"/>
    </source>
</evidence>
<proteinExistence type="predicted"/>
<dbReference type="SMART" id="SM01019">
    <property type="entry name" value="B3"/>
    <property type="match status" value="1"/>
</dbReference>
<feature type="compositionally biased region" description="Basic and acidic residues" evidence="6">
    <location>
        <begin position="473"/>
        <end position="509"/>
    </location>
</feature>
<comment type="subcellular location">
    <subcellularLocation>
        <location evidence="1">Nucleus</location>
    </subcellularLocation>
</comment>